<dbReference type="InterPro" id="IPR013320">
    <property type="entry name" value="ConA-like_dom_sf"/>
</dbReference>
<dbReference type="Gene3D" id="2.60.120.260">
    <property type="entry name" value="Galactose-binding domain-like"/>
    <property type="match status" value="1"/>
</dbReference>
<dbReference type="InterPro" id="IPR036249">
    <property type="entry name" value="Thioredoxin-like_sf"/>
</dbReference>
<feature type="non-terminal residue" evidence="1">
    <location>
        <position position="1"/>
    </location>
</feature>
<sequence>LSGTTNPTLEFYFWNHTDQTGYGNNDSTIVSISTDNGNTWTTLAVMKGNVDDWTLHTYDLSSYIGDTIMIKFTGVSDYGGSNMGIDEVVIGEKPSVDAGVSSIVSPDYYEDPSSSVTPACVTASVGSDTVYNVYYHCVVESLGNIVYSESILVHTLYAGLNDTVSFPAFTPTQGFYYTFTFYSALSGDAVPTNDTLSRFTKFYSTERFVVGELGTNTSCGPCKPANDTLDQIFPDYPNRLGLIRYHAWWPSNSDPFYTYNIPENTTRIRYYGINYVPHIFFDGDVDGEYNYESWRNMILAEMDKGAPLSISLSGIYDTTSAAGTLYVNIEATGEPVEGNLYLRCCLVENNINYNAPNGQTVFYQVFRRMFPDTIGVNIGTLHRGDTRSDHIPFTIDTGNLNEDNLEFVVFVQSDDNKHILQGGKIKLTDIPTGIVTSSENELRFISLPHILAGEMVAKIYTPYGDNIKIKLLDISGRIVYTRDMVTKGKGVYTVRLKDTDIGSGIYFISVEAGEKTIMGRAVLLK</sequence>
<name>A0A7C0VAV0_UNCW3</name>
<protein>
    <submittedName>
        <fullName evidence="1">Omp28-related outer membrane protein</fullName>
    </submittedName>
</protein>
<reference evidence="1" key="1">
    <citation type="journal article" date="2020" name="mSystems">
        <title>Genome- and Community-Level Interaction Insights into Carbon Utilization and Element Cycling Functions of Hydrothermarchaeota in Hydrothermal Sediment.</title>
        <authorList>
            <person name="Zhou Z."/>
            <person name="Liu Y."/>
            <person name="Xu W."/>
            <person name="Pan J."/>
            <person name="Luo Z.H."/>
            <person name="Li M."/>
        </authorList>
    </citation>
    <scope>NUCLEOTIDE SEQUENCE [LARGE SCALE GENOMIC DNA]</scope>
    <source>
        <strain evidence="1">HyVt-102</strain>
    </source>
</reference>
<organism evidence="1">
    <name type="scientific">candidate division WOR-3 bacterium</name>
    <dbReference type="NCBI Taxonomy" id="2052148"/>
    <lineage>
        <taxon>Bacteria</taxon>
        <taxon>Bacteria division WOR-3</taxon>
    </lineage>
</organism>
<dbReference type="NCBIfam" id="TIGR04183">
    <property type="entry name" value="Por_Secre_tail"/>
    <property type="match status" value="1"/>
</dbReference>
<accession>A0A7C0VAV0</accession>
<dbReference type="AlphaFoldDB" id="A0A7C0VAV0"/>
<proteinExistence type="predicted"/>
<dbReference type="InterPro" id="IPR026444">
    <property type="entry name" value="Secre_tail"/>
</dbReference>
<dbReference type="InterPro" id="IPR013783">
    <property type="entry name" value="Ig-like_fold"/>
</dbReference>
<comment type="caution">
    <text evidence="1">The sequence shown here is derived from an EMBL/GenBank/DDBJ whole genome shotgun (WGS) entry which is preliminary data.</text>
</comment>
<gene>
    <name evidence="1" type="ORF">ENF18_00460</name>
</gene>
<dbReference type="Proteomes" id="UP000885847">
    <property type="component" value="Unassembled WGS sequence"/>
</dbReference>
<dbReference type="InterPro" id="IPR021615">
    <property type="entry name" value="Omp28"/>
</dbReference>
<evidence type="ECO:0000313" key="1">
    <source>
        <dbReference type="EMBL" id="HDI82246.1"/>
    </source>
</evidence>
<dbReference type="Pfam" id="PF11551">
    <property type="entry name" value="Omp28"/>
    <property type="match status" value="1"/>
</dbReference>
<dbReference type="EMBL" id="DQWE01000022">
    <property type="protein sequence ID" value="HDI82246.1"/>
    <property type="molecule type" value="Genomic_DNA"/>
</dbReference>
<dbReference type="Gene3D" id="2.60.40.10">
    <property type="entry name" value="Immunoglobulins"/>
    <property type="match status" value="1"/>
</dbReference>
<dbReference type="Gene3D" id="3.40.30.10">
    <property type="entry name" value="Glutaredoxin"/>
    <property type="match status" value="1"/>
</dbReference>
<dbReference type="SUPFAM" id="SSF49899">
    <property type="entry name" value="Concanavalin A-like lectins/glucanases"/>
    <property type="match status" value="1"/>
</dbReference>
<dbReference type="SUPFAM" id="SSF52833">
    <property type="entry name" value="Thioredoxin-like"/>
    <property type="match status" value="2"/>
</dbReference>